<reference evidence="1 2" key="1">
    <citation type="submission" date="2021-09" db="EMBL/GenBank/DDBJ databases">
        <title>The complete genome sequence of a new microorganism.</title>
        <authorList>
            <person name="Zi Z."/>
        </authorList>
    </citation>
    <scope>NUCLEOTIDE SEQUENCE [LARGE SCALE GENOMIC DNA]</scope>
    <source>
        <strain evidence="1 2">WGZ8</strain>
    </source>
</reference>
<name>A0ABS7VTB3_9HYPH</name>
<keyword evidence="2" id="KW-1185">Reference proteome</keyword>
<accession>A0ABS7VTB3</accession>
<organism evidence="1 2">
    <name type="scientific">Microvirga puerhi</name>
    <dbReference type="NCBI Taxonomy" id="2876078"/>
    <lineage>
        <taxon>Bacteria</taxon>
        <taxon>Pseudomonadati</taxon>
        <taxon>Pseudomonadota</taxon>
        <taxon>Alphaproteobacteria</taxon>
        <taxon>Hyphomicrobiales</taxon>
        <taxon>Methylobacteriaceae</taxon>
        <taxon>Microvirga</taxon>
    </lineage>
</organism>
<evidence type="ECO:0000313" key="1">
    <source>
        <dbReference type="EMBL" id="MBZ6078217.1"/>
    </source>
</evidence>
<dbReference type="EMBL" id="JAIRBM010000016">
    <property type="protein sequence ID" value="MBZ6078217.1"/>
    <property type="molecule type" value="Genomic_DNA"/>
</dbReference>
<protein>
    <recommendedName>
        <fullName evidence="3">DUF5666 domain-containing protein</fullName>
    </recommendedName>
</protein>
<evidence type="ECO:0000313" key="2">
    <source>
        <dbReference type="Proteomes" id="UP000704176"/>
    </source>
</evidence>
<sequence>MITQVLPRVHTLVLVLGIAGAVVAPSVWAQGSPPVRVRGTIERIEGDTMEVKTRGGADATLRLAGDARITGLIKASWADIKPGTFVGTAAIEQATGNARSLEVQVFPENMRGVGEGSHEYDLGPKSSMTNGTIGQVTEASTGRQLTIKYQGTEKTVVVPPDAPIVTYVQATRDDLAPGAKVIVTASKQPDGTMQATRILVGKDGIEPPM</sequence>
<dbReference type="RefSeq" id="WP_224314970.1">
    <property type="nucleotide sequence ID" value="NZ_JAIRBM010000016.1"/>
</dbReference>
<comment type="caution">
    <text evidence="1">The sequence shown here is derived from an EMBL/GenBank/DDBJ whole genome shotgun (WGS) entry which is preliminary data.</text>
</comment>
<evidence type="ECO:0008006" key="3">
    <source>
        <dbReference type="Google" id="ProtNLM"/>
    </source>
</evidence>
<dbReference type="Proteomes" id="UP000704176">
    <property type="component" value="Unassembled WGS sequence"/>
</dbReference>
<gene>
    <name evidence="1" type="ORF">K9B37_18290</name>
</gene>
<proteinExistence type="predicted"/>